<evidence type="ECO:0008006" key="13">
    <source>
        <dbReference type="Google" id="ProtNLM"/>
    </source>
</evidence>
<evidence type="ECO:0000256" key="6">
    <source>
        <dbReference type="ARBA" id="ARBA00022692"/>
    </source>
</evidence>
<feature type="transmembrane region" description="Helical" evidence="10">
    <location>
        <begin position="291"/>
        <end position="313"/>
    </location>
</feature>
<evidence type="ECO:0000256" key="2">
    <source>
        <dbReference type="ARBA" id="ARBA00004687"/>
    </source>
</evidence>
<dbReference type="PATRIC" id="fig|471514.4.peg.5143"/>
<keyword evidence="5" id="KW-0808">Transferase</keyword>
<proteinExistence type="predicted"/>
<feature type="transmembrane region" description="Helical" evidence="10">
    <location>
        <begin position="144"/>
        <end position="176"/>
    </location>
</feature>
<dbReference type="OrthoDB" id="2379640at2"/>
<evidence type="ECO:0000313" key="12">
    <source>
        <dbReference type="Proteomes" id="UP000050482"/>
    </source>
</evidence>
<reference evidence="11 12" key="1">
    <citation type="submission" date="2015-09" db="EMBL/GenBank/DDBJ databases">
        <title>Draft genome sequence of Alicyclobacillus ferrooxydans DSM 22381.</title>
        <authorList>
            <person name="Hemp J."/>
        </authorList>
    </citation>
    <scope>NUCLEOTIDE SEQUENCE [LARGE SCALE GENOMIC DNA]</scope>
    <source>
        <strain evidence="11 12">TC-34</strain>
    </source>
</reference>
<sequence length="394" mass="44819">MIDKLSDATNSDQQNMKAARHQRGSSIYFPALLWITQIFLTIAVIFLFSHVVSPGKYMSPDWLHMLAGWDGSWYTRIAQNGYTSIQSTAFFPGFPLAIHFVHAFTGLSYRTTAVCLANVAYFLALIVLYKLFVDYYGVNIGRKALWLMLVFPVGFFFQVAYTESFTLLASALFFYFLHKNRWYSAMVVGACAGSIHDLGVLLVLPALIHWGRKRKGMQAWRATTRLLSVVVMPSGLVAYLAFLYVKFGNPLEFLKGEAFWHRQPSIPVWNIFEQFYRLAISHATTQSEWNFTAVMLMNGLITLLFYVLGVLMVIDKTTSLEWKVFFIFTLLTSTVSVANNSLESFARFTMVIFPGYAIFGKVLKNEHAYLVTLVILLMLRVFFTGLFGDGYVIT</sequence>
<dbReference type="PANTHER" id="PTHR12468">
    <property type="entry name" value="GPI MANNOSYLTRANSFERASE 2"/>
    <property type="match status" value="1"/>
</dbReference>
<evidence type="ECO:0000256" key="8">
    <source>
        <dbReference type="ARBA" id="ARBA00022989"/>
    </source>
</evidence>
<evidence type="ECO:0000256" key="4">
    <source>
        <dbReference type="ARBA" id="ARBA00022676"/>
    </source>
</evidence>
<dbReference type="UniPathway" id="UPA00196"/>
<keyword evidence="3" id="KW-0337">GPI-anchor biosynthesis</keyword>
<evidence type="ECO:0000256" key="7">
    <source>
        <dbReference type="ARBA" id="ARBA00022824"/>
    </source>
</evidence>
<dbReference type="InterPro" id="IPR007315">
    <property type="entry name" value="PIG-V/Gpi18"/>
</dbReference>
<dbReference type="GO" id="GO:0000009">
    <property type="term" value="F:alpha-1,6-mannosyltransferase activity"/>
    <property type="evidence" value="ECO:0007669"/>
    <property type="project" value="InterPro"/>
</dbReference>
<feature type="transmembrane region" description="Helical" evidence="10">
    <location>
        <begin position="370"/>
        <end position="393"/>
    </location>
</feature>
<feature type="transmembrane region" description="Helical" evidence="10">
    <location>
        <begin position="320"/>
        <end position="338"/>
    </location>
</feature>
<comment type="pathway">
    <text evidence="2">Glycolipid biosynthesis; glycosylphosphatidylinositol-anchor biosynthesis.</text>
</comment>
<dbReference type="AlphaFoldDB" id="A0A0P9CDW7"/>
<protein>
    <recommendedName>
        <fullName evidence="13">Glycosyltransferase RgtA/B/C/D-like domain-containing protein</fullName>
    </recommendedName>
</protein>
<dbReference type="GO" id="GO:0016020">
    <property type="term" value="C:membrane"/>
    <property type="evidence" value="ECO:0007669"/>
    <property type="project" value="GOC"/>
</dbReference>
<comment type="caution">
    <text evidence="11">The sequence shown here is derived from an EMBL/GenBank/DDBJ whole genome shotgun (WGS) entry which is preliminary data.</text>
</comment>
<keyword evidence="6 10" id="KW-0812">Transmembrane</keyword>
<gene>
    <name evidence="11" type="ORF">AN477_10440</name>
</gene>
<evidence type="ECO:0000256" key="9">
    <source>
        <dbReference type="ARBA" id="ARBA00023136"/>
    </source>
</evidence>
<feature type="transmembrane region" description="Helical" evidence="10">
    <location>
        <begin position="226"/>
        <end position="245"/>
    </location>
</feature>
<accession>A0A0P9CDW7</accession>
<dbReference type="STRING" id="471514.AN477_10440"/>
<keyword evidence="9 10" id="KW-0472">Membrane</keyword>
<comment type="subcellular location">
    <subcellularLocation>
        <location evidence="1">Endoplasmic reticulum membrane</location>
        <topology evidence="1">Multi-pass membrane protein</topology>
    </subcellularLocation>
</comment>
<keyword evidence="12" id="KW-1185">Reference proteome</keyword>
<name>A0A0P9CDW7_9BACL</name>
<feature type="transmembrane region" description="Helical" evidence="10">
    <location>
        <begin position="27"/>
        <end position="52"/>
    </location>
</feature>
<evidence type="ECO:0000256" key="10">
    <source>
        <dbReference type="SAM" id="Phobius"/>
    </source>
</evidence>
<evidence type="ECO:0000256" key="5">
    <source>
        <dbReference type="ARBA" id="ARBA00022679"/>
    </source>
</evidence>
<dbReference type="Proteomes" id="UP000050482">
    <property type="component" value="Unassembled WGS sequence"/>
</dbReference>
<evidence type="ECO:0000256" key="1">
    <source>
        <dbReference type="ARBA" id="ARBA00004477"/>
    </source>
</evidence>
<keyword evidence="4" id="KW-0328">Glycosyltransferase</keyword>
<dbReference type="PANTHER" id="PTHR12468:SF2">
    <property type="entry name" value="GPI MANNOSYLTRANSFERASE 2"/>
    <property type="match status" value="1"/>
</dbReference>
<keyword evidence="7" id="KW-0256">Endoplasmic reticulum</keyword>
<organism evidence="11 12">
    <name type="scientific">Alicyclobacillus ferrooxydans</name>
    <dbReference type="NCBI Taxonomy" id="471514"/>
    <lineage>
        <taxon>Bacteria</taxon>
        <taxon>Bacillati</taxon>
        <taxon>Bacillota</taxon>
        <taxon>Bacilli</taxon>
        <taxon>Bacillales</taxon>
        <taxon>Alicyclobacillaceae</taxon>
        <taxon>Alicyclobacillus</taxon>
    </lineage>
</organism>
<dbReference type="GO" id="GO:0031501">
    <property type="term" value="C:mannosyltransferase complex"/>
    <property type="evidence" value="ECO:0007669"/>
    <property type="project" value="TreeGrafter"/>
</dbReference>
<feature type="transmembrane region" description="Helical" evidence="10">
    <location>
        <begin position="111"/>
        <end position="132"/>
    </location>
</feature>
<feature type="transmembrane region" description="Helical" evidence="10">
    <location>
        <begin position="182"/>
        <end position="205"/>
    </location>
</feature>
<dbReference type="EMBL" id="LJCO01000045">
    <property type="protein sequence ID" value="KPV43792.1"/>
    <property type="molecule type" value="Genomic_DNA"/>
</dbReference>
<dbReference type="GO" id="GO:0004376">
    <property type="term" value="F:GPI mannosyltransferase activity"/>
    <property type="evidence" value="ECO:0007669"/>
    <property type="project" value="InterPro"/>
</dbReference>
<evidence type="ECO:0000256" key="3">
    <source>
        <dbReference type="ARBA" id="ARBA00022502"/>
    </source>
</evidence>
<dbReference type="GO" id="GO:0006506">
    <property type="term" value="P:GPI anchor biosynthetic process"/>
    <property type="evidence" value="ECO:0007669"/>
    <property type="project" value="UniProtKB-UniPathway"/>
</dbReference>
<keyword evidence="8 10" id="KW-1133">Transmembrane helix</keyword>
<evidence type="ECO:0000313" key="11">
    <source>
        <dbReference type="EMBL" id="KPV43792.1"/>
    </source>
</evidence>
<dbReference type="RefSeq" id="WP_054969099.1">
    <property type="nucleotide sequence ID" value="NZ_LJCO01000045.1"/>
</dbReference>